<dbReference type="InterPro" id="IPR013968">
    <property type="entry name" value="PKS_KR"/>
</dbReference>
<dbReference type="InterPro" id="IPR006162">
    <property type="entry name" value="Ppantetheine_attach_site"/>
</dbReference>
<keyword evidence="3" id="KW-0808">Transferase</keyword>
<dbReference type="PROSITE" id="PS50075">
    <property type="entry name" value="CARRIER"/>
    <property type="match status" value="1"/>
</dbReference>
<dbReference type="Pfam" id="PF21089">
    <property type="entry name" value="PKS_DH_N"/>
    <property type="match status" value="1"/>
</dbReference>
<keyword evidence="9" id="KW-1185">Reference proteome</keyword>
<dbReference type="Gene3D" id="3.40.50.720">
    <property type="entry name" value="NAD(P)-binding Rossmann-like Domain"/>
    <property type="match status" value="1"/>
</dbReference>
<keyword evidence="4" id="KW-0511">Multifunctional enzyme</keyword>
<feature type="region of interest" description="C-terminal hotdog fold" evidence="5">
    <location>
        <begin position="192"/>
        <end position="335"/>
    </location>
</feature>
<dbReference type="InterPro" id="IPR042104">
    <property type="entry name" value="PKS_dehydratase_sf"/>
</dbReference>
<dbReference type="Gene3D" id="3.10.129.110">
    <property type="entry name" value="Polyketide synthase dehydratase"/>
    <property type="match status" value="1"/>
</dbReference>
<dbReference type="PANTHER" id="PTHR43775">
    <property type="entry name" value="FATTY ACID SYNTHASE"/>
    <property type="match status" value="1"/>
</dbReference>
<feature type="domain" description="Carrier" evidence="6">
    <location>
        <begin position="814"/>
        <end position="892"/>
    </location>
</feature>
<dbReference type="SUPFAM" id="SSF47336">
    <property type="entry name" value="ACP-like"/>
    <property type="match status" value="1"/>
</dbReference>
<dbReference type="Pfam" id="PF00975">
    <property type="entry name" value="Thioesterase"/>
    <property type="match status" value="1"/>
</dbReference>
<dbReference type="InterPro" id="IPR020806">
    <property type="entry name" value="PKS_PP-bd"/>
</dbReference>
<feature type="region of interest" description="N-terminal hotdog fold" evidence="5">
    <location>
        <begin position="56"/>
        <end position="180"/>
    </location>
</feature>
<dbReference type="InterPro" id="IPR036736">
    <property type="entry name" value="ACP-like_sf"/>
</dbReference>
<evidence type="ECO:0000256" key="3">
    <source>
        <dbReference type="ARBA" id="ARBA00022679"/>
    </source>
</evidence>
<dbReference type="InterPro" id="IPR020807">
    <property type="entry name" value="PKS_DH"/>
</dbReference>
<keyword evidence="1" id="KW-0596">Phosphopantetheine</keyword>
<dbReference type="Gene3D" id="3.30.70.3290">
    <property type="match status" value="1"/>
</dbReference>
<dbReference type="Pfam" id="PF00550">
    <property type="entry name" value="PP-binding"/>
    <property type="match status" value="1"/>
</dbReference>
<dbReference type="InterPro" id="IPR049900">
    <property type="entry name" value="PKS_mFAS_DH"/>
</dbReference>
<organism evidence="8 9">
    <name type="scientific">Streptomyces meridianus</name>
    <dbReference type="NCBI Taxonomy" id="2938945"/>
    <lineage>
        <taxon>Bacteria</taxon>
        <taxon>Bacillati</taxon>
        <taxon>Actinomycetota</taxon>
        <taxon>Actinomycetes</taxon>
        <taxon>Kitasatosporales</taxon>
        <taxon>Streptomycetaceae</taxon>
        <taxon>Streptomyces</taxon>
    </lineage>
</organism>
<dbReference type="InterPro" id="IPR049552">
    <property type="entry name" value="PKS_DH_N"/>
</dbReference>
<keyword evidence="2" id="KW-0597">Phosphoprotein</keyword>
<gene>
    <name evidence="8" type="ORF">M1E25_19960</name>
</gene>
<dbReference type="SUPFAM" id="SSF51735">
    <property type="entry name" value="NAD(P)-binding Rossmann-fold domains"/>
    <property type="match status" value="2"/>
</dbReference>
<dbReference type="InterPro" id="IPR029058">
    <property type="entry name" value="AB_hydrolase_fold"/>
</dbReference>
<dbReference type="SMART" id="SM00823">
    <property type="entry name" value="PKS_PP"/>
    <property type="match status" value="1"/>
</dbReference>
<feature type="active site" description="Proton donor; for dehydratase activity" evidence="5">
    <location>
        <position position="253"/>
    </location>
</feature>
<dbReference type="Proteomes" id="UP001167160">
    <property type="component" value="Unassembled WGS sequence"/>
</dbReference>
<dbReference type="InterPro" id="IPR050091">
    <property type="entry name" value="PKS_NRPS_Biosynth_Enz"/>
</dbReference>
<accession>A0ABT0XAN7</accession>
<dbReference type="Pfam" id="PF08659">
    <property type="entry name" value="KR"/>
    <property type="match status" value="1"/>
</dbReference>
<evidence type="ECO:0000256" key="1">
    <source>
        <dbReference type="ARBA" id="ARBA00022450"/>
    </source>
</evidence>
<dbReference type="InterPro" id="IPR049551">
    <property type="entry name" value="PKS_DH_C"/>
</dbReference>
<comment type="caution">
    <text evidence="8">The sequence shown here is derived from an EMBL/GenBank/DDBJ whole genome shotgun (WGS) entry which is preliminary data.</text>
</comment>
<dbReference type="PROSITE" id="PS52019">
    <property type="entry name" value="PKS_MFAS_DH"/>
    <property type="match status" value="1"/>
</dbReference>
<evidence type="ECO:0000256" key="4">
    <source>
        <dbReference type="ARBA" id="ARBA00023268"/>
    </source>
</evidence>
<feature type="active site" description="Proton acceptor; for dehydratase activity" evidence="5">
    <location>
        <position position="88"/>
    </location>
</feature>
<evidence type="ECO:0000259" key="6">
    <source>
        <dbReference type="PROSITE" id="PS50075"/>
    </source>
</evidence>
<dbReference type="PROSITE" id="PS00012">
    <property type="entry name" value="PHOSPHOPANTETHEINE"/>
    <property type="match status" value="1"/>
</dbReference>
<sequence length="1200" mass="124738">RLHVTGAEVDWSAFFDGTGARRIDLPTYPFQRARYWVEPAKPTSDATAAGQIALDHPLLAAGVPSPDSDAVTFTSRLSLTGRPWLSDHAVLGNVLFPGTGFVELAVQAGDRVGCQVLDELTLQAPLVLPDEGGVALQVVVGAPDERARRGVQVYSRPEDRPDGPWARHADGVLRPGAPRPGTDLAVWPPDGATELDTTDLYDLLEDRGFGYGPVFRGVRTAWRRGEELFAEVALPGTAHTEAAAYGLHPALLDAAMHALGFGGLGAEEDQRQALLPFTWTGVTLHATGATEARVRLSPAGEQRHAVRIDLADGAGAPVATVDALLLRPVAAGHLAGADGLHEALLTVDWTPVPEAATPVGWALAGPGLDADPDLPVVAGLEALAAGASPVPDTVVLPVVLPGPAVTSAADDGGDDVLVGVRTAVNTALEAAQRWLAEPRFAGSRLVLVTRNAMAVHDGSHVDVRQAPVWGLVRAAQAEHPGRFVLLDLDDAPESLHAIPAALGSGEPELAVRGGTVLAPRLVRAAVGGADAPWDPRGTVLITGGTGGLGAIVARHLVTDHGVRRLLLTSRRGPDAPGAAELRSELHALGAHADIVACDVSDRHAVAGLLGGIDPDHPLRGIVHAAGIGHNGLVEALTPDHVDAVLRAKADAAWHLHELTAGLDLSAFVLFSSAGGLVMAAGQGNYAAANVFLDALAQHRHAAGLPATSMAFGLWDVATGLSQWLSATDLQRMRRTGTPALSEEEGLRLFDAAAAAGAPGLVPLRVDPAGLRARTDEIPALLRGLAPAVRRRSAAGSAARAVDLRSRVRGLDDAERERTVLETVLADAAEVLGHADAHALDPEAGFLEAGFDSLSAVELRNRLNTATGLSLPAMAVFDSENPLDLARRVSTHLRDAVAEAGPAEPTAAAPEHEVPDDSLYGLFLDAILSGKLQPGLAMLRAVAALRPAFTGAADLGDLPRAVSYGAKSAPVEGTEKLPRLICLSTPTVAGGVHQHARLAARLSMPVFGIPTPGFGRGEALPASFEAAVDALAAAVLRAAEAEPFALLGFSSGGLLAHATVARLEAQGVRPAGLVLVDTYRVGDAANDALFDQMAFAVPDKAATLGAFSSAELSAMGRYVEILPQFRKDDIDTPVLLVRAGDLFRLGDDDPVDPGGDWQAQWDGADRVVTVPGTHFTVVEQHVGTTAPVIDHWLAHLDQRIS</sequence>
<dbReference type="SMART" id="SM00826">
    <property type="entry name" value="PKS_DH"/>
    <property type="match status" value="1"/>
</dbReference>
<evidence type="ECO:0000313" key="8">
    <source>
        <dbReference type="EMBL" id="MCM2579597.1"/>
    </source>
</evidence>
<dbReference type="EMBL" id="JAMQGM010000043">
    <property type="protein sequence ID" value="MCM2579597.1"/>
    <property type="molecule type" value="Genomic_DNA"/>
</dbReference>
<dbReference type="Gene3D" id="3.40.50.1820">
    <property type="entry name" value="alpha/beta hydrolase"/>
    <property type="match status" value="1"/>
</dbReference>
<dbReference type="InterPro" id="IPR036291">
    <property type="entry name" value="NAD(P)-bd_dom_sf"/>
</dbReference>
<proteinExistence type="predicted"/>
<reference evidence="8" key="1">
    <citation type="journal article" date="2023" name="Int. J. Syst. Evol. Microbiol.">
        <title>Streptomyces meridianus sp. nov. isolated from brackish water of the Tagus estuary in Alcochete, Portugal.</title>
        <authorList>
            <person name="Santos J.D.N."/>
            <person name="Klimek D."/>
            <person name="Calusinska M."/>
            <person name="Lobo Da Cunha A."/>
            <person name="Catita J."/>
            <person name="Goncalves H."/>
            <person name="Gonzalez I."/>
            <person name="Reyes F."/>
            <person name="Lage O.M."/>
        </authorList>
    </citation>
    <scope>NUCLEOTIDE SEQUENCE</scope>
    <source>
        <strain evidence="8">MTZ3.1</strain>
    </source>
</reference>
<dbReference type="RefSeq" id="WP_251417579.1">
    <property type="nucleotide sequence ID" value="NZ_JAMQGM010000043.1"/>
</dbReference>
<evidence type="ECO:0000259" key="7">
    <source>
        <dbReference type="PROSITE" id="PS52019"/>
    </source>
</evidence>
<dbReference type="InterPro" id="IPR020802">
    <property type="entry name" value="TesA-like"/>
</dbReference>
<evidence type="ECO:0000313" key="9">
    <source>
        <dbReference type="Proteomes" id="UP001167160"/>
    </source>
</evidence>
<feature type="domain" description="PKS/mFAS DH" evidence="7">
    <location>
        <begin position="56"/>
        <end position="335"/>
    </location>
</feature>
<feature type="non-terminal residue" evidence="8">
    <location>
        <position position="1"/>
    </location>
</feature>
<dbReference type="InterPro" id="IPR057326">
    <property type="entry name" value="KR_dom"/>
</dbReference>
<evidence type="ECO:0000256" key="5">
    <source>
        <dbReference type="PROSITE-ProRule" id="PRU01363"/>
    </source>
</evidence>
<dbReference type="Pfam" id="PF22953">
    <property type="entry name" value="SpnB_Rossmann"/>
    <property type="match status" value="1"/>
</dbReference>
<name>A0ABT0XAN7_9ACTN</name>
<protein>
    <submittedName>
        <fullName evidence="8">SDR family NAD(P)-dependent oxidoreductase</fullName>
    </submittedName>
</protein>
<dbReference type="SMART" id="SM00824">
    <property type="entry name" value="PKS_TE"/>
    <property type="match status" value="1"/>
</dbReference>
<dbReference type="SMART" id="SM00822">
    <property type="entry name" value="PKS_KR"/>
    <property type="match status" value="1"/>
</dbReference>
<dbReference type="SUPFAM" id="SSF53474">
    <property type="entry name" value="alpha/beta-Hydrolases"/>
    <property type="match status" value="1"/>
</dbReference>
<dbReference type="InterPro" id="IPR055123">
    <property type="entry name" value="SpnB-like_Rossmann"/>
</dbReference>
<dbReference type="Gene3D" id="1.10.1200.10">
    <property type="entry name" value="ACP-like"/>
    <property type="match status" value="1"/>
</dbReference>
<dbReference type="InterPro" id="IPR001031">
    <property type="entry name" value="Thioesterase"/>
</dbReference>
<evidence type="ECO:0000256" key="2">
    <source>
        <dbReference type="ARBA" id="ARBA00022553"/>
    </source>
</evidence>
<dbReference type="PANTHER" id="PTHR43775:SF51">
    <property type="entry name" value="INACTIVE PHENOLPHTHIOCEROL SYNTHESIS POLYKETIDE SYNTHASE TYPE I PKS1-RELATED"/>
    <property type="match status" value="1"/>
</dbReference>
<dbReference type="InterPro" id="IPR009081">
    <property type="entry name" value="PP-bd_ACP"/>
</dbReference>
<dbReference type="CDD" id="cd08956">
    <property type="entry name" value="KR_3_FAS_SDR_x"/>
    <property type="match status" value="1"/>
</dbReference>
<dbReference type="Pfam" id="PF14765">
    <property type="entry name" value="PS-DH"/>
    <property type="match status" value="1"/>
</dbReference>